<feature type="compositionally biased region" description="Basic and acidic residues" evidence="11">
    <location>
        <begin position="415"/>
        <end position="424"/>
    </location>
</feature>
<evidence type="ECO:0000256" key="12">
    <source>
        <dbReference type="SAM" id="Phobius"/>
    </source>
</evidence>
<dbReference type="InterPro" id="IPR016169">
    <property type="entry name" value="FAD-bd_PCMH_sub2"/>
</dbReference>
<evidence type="ECO:0000256" key="11">
    <source>
        <dbReference type="SAM" id="MobiDB-lite"/>
    </source>
</evidence>
<dbReference type="PROSITE" id="PS51846">
    <property type="entry name" value="CNNM"/>
    <property type="match status" value="1"/>
</dbReference>
<dbReference type="PROSITE" id="PS51371">
    <property type="entry name" value="CBS"/>
    <property type="match status" value="2"/>
</dbReference>
<dbReference type="InterPro" id="IPR005170">
    <property type="entry name" value="Transptr-assoc_dom"/>
</dbReference>
<keyword evidence="3" id="KW-1003">Cell membrane</keyword>
<dbReference type="GO" id="GO:0005886">
    <property type="term" value="C:plasma membrane"/>
    <property type="evidence" value="ECO:0007669"/>
    <property type="project" value="UniProtKB-SubCell"/>
</dbReference>
<sequence>MNSFVLLLLAIVLVPAGGVFAALDSALNTISPARVEDLVRAERAGASRLARIIADRPRYVNLMVLLRLTCEITATVLLAAVLMAWFDEVPALLITAAVMVLVDYLVIGVGPRTLGRQHAYSLALGASLPLQAIGSLLGPISRLLILIGNAITPGKGFRNGPFASEIELREVVDLAGERGVVDADERRMIQSVFELDTTPAREVMVPRTEMVWIEAEKTAAQAMSLAVRSGHSRIPVIGENVDDILGIVYLKDLVPYADRNRKVKVRQVMRPAVFMPDSKPLDALLDEMQRRRNHMAVLVDEYGGIAGLVTIEDILEEIVGEIADEYDRDEIAPIEKIGSGKFRVSARLPVDDLGELFDMQIEEEDVDTVGGLLAHALGRVPLPGSKAVIHGLQLKGEGGADARGRMRIHTVVVRKAPERTRPEPADSEPAAGAHEDGEADD</sequence>
<dbReference type="RefSeq" id="WP_328289789.1">
    <property type="nucleotide sequence ID" value="NZ_WMBB01000003.1"/>
</dbReference>
<dbReference type="SUPFAM" id="SSF56176">
    <property type="entry name" value="FAD-binding/transporter-associated domain-like"/>
    <property type="match status" value="1"/>
</dbReference>
<dbReference type="CDD" id="cd04590">
    <property type="entry name" value="CBS_pair_CorC_HlyC_assoc"/>
    <property type="match status" value="1"/>
</dbReference>
<evidence type="ECO:0000256" key="2">
    <source>
        <dbReference type="ARBA" id="ARBA00006337"/>
    </source>
</evidence>
<evidence type="ECO:0000256" key="6">
    <source>
        <dbReference type="ARBA" id="ARBA00022989"/>
    </source>
</evidence>
<evidence type="ECO:0000256" key="7">
    <source>
        <dbReference type="ARBA" id="ARBA00023122"/>
    </source>
</evidence>
<dbReference type="AlphaFoldDB" id="A0A6I3KR85"/>
<feature type="transmembrane region" description="Helical" evidence="12">
    <location>
        <begin position="64"/>
        <end position="85"/>
    </location>
</feature>
<feature type="transmembrane region" description="Helical" evidence="12">
    <location>
        <begin position="92"/>
        <end position="110"/>
    </location>
</feature>
<evidence type="ECO:0000256" key="9">
    <source>
        <dbReference type="PROSITE-ProRule" id="PRU00703"/>
    </source>
</evidence>
<dbReference type="InterPro" id="IPR000644">
    <property type="entry name" value="CBS_dom"/>
</dbReference>
<evidence type="ECO:0000256" key="3">
    <source>
        <dbReference type="ARBA" id="ARBA00022475"/>
    </source>
</evidence>
<dbReference type="EMBL" id="WMBB01000003">
    <property type="protein sequence ID" value="MTE12412.1"/>
    <property type="molecule type" value="Genomic_DNA"/>
</dbReference>
<dbReference type="Gene3D" id="3.10.580.10">
    <property type="entry name" value="CBS-domain"/>
    <property type="match status" value="1"/>
</dbReference>
<feature type="domain" description="CBS" evidence="13">
    <location>
        <begin position="204"/>
        <end position="263"/>
    </location>
</feature>
<evidence type="ECO:0000256" key="10">
    <source>
        <dbReference type="PROSITE-ProRule" id="PRU01193"/>
    </source>
</evidence>
<dbReference type="PANTHER" id="PTHR22777:SF32">
    <property type="entry name" value="UPF0053 INNER MEMBRANE PROTEIN YFJD"/>
    <property type="match status" value="1"/>
</dbReference>
<dbReference type="Pfam" id="PF03471">
    <property type="entry name" value="CorC_HlyC"/>
    <property type="match status" value="1"/>
</dbReference>
<dbReference type="InterPro" id="IPR036318">
    <property type="entry name" value="FAD-bd_PCMH-like_sf"/>
</dbReference>
<evidence type="ECO:0000256" key="4">
    <source>
        <dbReference type="ARBA" id="ARBA00022692"/>
    </source>
</evidence>
<proteinExistence type="inferred from homology"/>
<reference evidence="15 16" key="1">
    <citation type="submission" date="2019-11" db="EMBL/GenBank/DDBJ databases">
        <title>Nocardia sp. nov. CT2-14 isolated from soil.</title>
        <authorList>
            <person name="Kanchanasin P."/>
            <person name="Tanasupawat S."/>
            <person name="Yuki M."/>
            <person name="Kudo T."/>
        </authorList>
    </citation>
    <scope>NUCLEOTIDE SEQUENCE [LARGE SCALE GENOMIC DNA]</scope>
    <source>
        <strain evidence="15 16">CT2-14</strain>
    </source>
</reference>
<evidence type="ECO:0000256" key="5">
    <source>
        <dbReference type="ARBA" id="ARBA00022737"/>
    </source>
</evidence>
<evidence type="ECO:0000313" key="16">
    <source>
        <dbReference type="Proteomes" id="UP000432464"/>
    </source>
</evidence>
<protein>
    <submittedName>
        <fullName evidence="15">DUF21 domain-containing protein</fullName>
    </submittedName>
</protein>
<dbReference type="InterPro" id="IPR046342">
    <property type="entry name" value="CBS_dom_sf"/>
</dbReference>
<evidence type="ECO:0000259" key="14">
    <source>
        <dbReference type="PROSITE" id="PS51846"/>
    </source>
</evidence>
<keyword evidence="8 10" id="KW-0472">Membrane</keyword>
<gene>
    <name evidence="15" type="ORF">GLP40_06400</name>
</gene>
<accession>A0A6I3KR85</accession>
<name>A0A6I3KR85_9NOCA</name>
<dbReference type="Pfam" id="PF01595">
    <property type="entry name" value="CNNM"/>
    <property type="match status" value="1"/>
</dbReference>
<dbReference type="GO" id="GO:0050660">
    <property type="term" value="F:flavin adenine dinucleotide binding"/>
    <property type="evidence" value="ECO:0007669"/>
    <property type="project" value="InterPro"/>
</dbReference>
<dbReference type="FunFam" id="3.10.580.10:FF:000002">
    <property type="entry name" value="Magnesium/cobalt efflux protein CorC"/>
    <property type="match status" value="1"/>
</dbReference>
<evidence type="ECO:0000256" key="1">
    <source>
        <dbReference type="ARBA" id="ARBA00004651"/>
    </source>
</evidence>
<evidence type="ECO:0000313" key="15">
    <source>
        <dbReference type="EMBL" id="MTE12412.1"/>
    </source>
</evidence>
<dbReference type="Gene3D" id="3.30.465.10">
    <property type="match status" value="1"/>
</dbReference>
<keyword evidence="16" id="KW-1185">Reference proteome</keyword>
<dbReference type="SUPFAM" id="SSF54631">
    <property type="entry name" value="CBS-domain pair"/>
    <property type="match status" value="1"/>
</dbReference>
<dbReference type="Proteomes" id="UP000432464">
    <property type="component" value="Unassembled WGS sequence"/>
</dbReference>
<evidence type="ECO:0000256" key="8">
    <source>
        <dbReference type="ARBA" id="ARBA00023136"/>
    </source>
</evidence>
<dbReference type="InterPro" id="IPR044751">
    <property type="entry name" value="Ion_transp-like_CBS"/>
</dbReference>
<evidence type="ECO:0000259" key="13">
    <source>
        <dbReference type="PROSITE" id="PS51371"/>
    </source>
</evidence>
<organism evidence="15 16">
    <name type="scientific">Nocardia aurantiaca</name>
    <dbReference type="NCBI Taxonomy" id="2675850"/>
    <lineage>
        <taxon>Bacteria</taxon>
        <taxon>Bacillati</taxon>
        <taxon>Actinomycetota</taxon>
        <taxon>Actinomycetes</taxon>
        <taxon>Mycobacteriales</taxon>
        <taxon>Nocardiaceae</taxon>
        <taxon>Nocardia</taxon>
    </lineage>
</organism>
<feature type="region of interest" description="Disordered" evidence="11">
    <location>
        <begin position="414"/>
        <end position="441"/>
    </location>
</feature>
<comment type="caution">
    <text evidence="15">The sequence shown here is derived from an EMBL/GenBank/DDBJ whole genome shotgun (WGS) entry which is preliminary data.</text>
</comment>
<dbReference type="PANTHER" id="PTHR22777">
    <property type="entry name" value="HEMOLYSIN-RELATED"/>
    <property type="match status" value="1"/>
</dbReference>
<keyword evidence="6 10" id="KW-1133">Transmembrane helix</keyword>
<keyword evidence="4 10" id="KW-0812">Transmembrane</keyword>
<comment type="similarity">
    <text evidence="2">Belongs to the UPF0053 family.</text>
</comment>
<keyword evidence="7 9" id="KW-0129">CBS domain</keyword>
<comment type="subcellular location">
    <subcellularLocation>
        <location evidence="1">Cell membrane</location>
        <topology evidence="1">Multi-pass membrane protein</topology>
    </subcellularLocation>
</comment>
<feature type="domain" description="CBS" evidence="13">
    <location>
        <begin position="268"/>
        <end position="325"/>
    </location>
</feature>
<dbReference type="SMART" id="SM00116">
    <property type="entry name" value="CBS"/>
    <property type="match status" value="2"/>
</dbReference>
<feature type="domain" description="CNNM transmembrane" evidence="14">
    <location>
        <begin position="1"/>
        <end position="185"/>
    </location>
</feature>
<dbReference type="InterPro" id="IPR002550">
    <property type="entry name" value="CNNM"/>
</dbReference>
<keyword evidence="5" id="KW-0677">Repeat</keyword>
<dbReference type="Pfam" id="PF00571">
    <property type="entry name" value="CBS"/>
    <property type="match status" value="2"/>
</dbReference>
<dbReference type="SMART" id="SM01091">
    <property type="entry name" value="CorC_HlyC"/>
    <property type="match status" value="1"/>
</dbReference>